<evidence type="ECO:0000256" key="4">
    <source>
        <dbReference type="ARBA" id="ARBA00023054"/>
    </source>
</evidence>
<keyword evidence="2 7" id="KW-0547">Nucleotide-binding</keyword>
<dbReference type="InterPro" id="IPR001752">
    <property type="entry name" value="Kinesin_motor_dom"/>
</dbReference>
<dbReference type="PROSITE" id="PS50067">
    <property type="entry name" value="KINESIN_MOTOR_2"/>
    <property type="match status" value="1"/>
</dbReference>
<evidence type="ECO:0000313" key="11">
    <source>
        <dbReference type="Proteomes" id="UP001652741"/>
    </source>
</evidence>
<feature type="binding site" evidence="7">
    <location>
        <begin position="130"/>
        <end position="137"/>
    </location>
    <ligand>
        <name>ATP</name>
        <dbReference type="ChEBI" id="CHEBI:30616"/>
    </ligand>
</feature>
<dbReference type="SUPFAM" id="SSF52540">
    <property type="entry name" value="P-loop containing nucleoside triphosphate hydrolases"/>
    <property type="match status" value="1"/>
</dbReference>
<protein>
    <submittedName>
        <fullName evidence="12">Centromere-associated protein E isoform X5</fullName>
    </submittedName>
</protein>
<evidence type="ECO:0000256" key="7">
    <source>
        <dbReference type="PROSITE-ProRule" id="PRU00283"/>
    </source>
</evidence>
<feature type="region of interest" description="Disordered" evidence="9">
    <location>
        <begin position="2560"/>
        <end position="2583"/>
    </location>
</feature>
<dbReference type="Pfam" id="PF00225">
    <property type="entry name" value="Kinesin"/>
    <property type="match status" value="1"/>
</dbReference>
<dbReference type="CDD" id="cd01374">
    <property type="entry name" value="KISc_CENP_E"/>
    <property type="match status" value="1"/>
</dbReference>
<evidence type="ECO:0000256" key="6">
    <source>
        <dbReference type="ARBA" id="ARBA00023212"/>
    </source>
</evidence>
<name>A0ABM3DJR4_SALSA</name>
<feature type="compositionally biased region" description="Polar residues" evidence="9">
    <location>
        <begin position="2574"/>
        <end position="2583"/>
    </location>
</feature>
<feature type="coiled-coil region" evidence="8">
    <location>
        <begin position="905"/>
        <end position="932"/>
    </location>
</feature>
<keyword evidence="3 7" id="KW-0067">ATP-binding</keyword>
<dbReference type="InterPro" id="IPR027417">
    <property type="entry name" value="P-loop_NTPase"/>
</dbReference>
<dbReference type="Gene3D" id="1.10.287.1490">
    <property type="match status" value="1"/>
</dbReference>
<comment type="similarity">
    <text evidence="7">Belongs to the TRAFAC class myosin-kinesin ATPase superfamily. Kinesin family.</text>
</comment>
<proteinExistence type="inferred from homology"/>
<accession>A0ABM3DJR4</accession>
<feature type="domain" description="Kinesin motor" evidence="10">
    <location>
        <begin position="44"/>
        <end position="376"/>
    </location>
</feature>
<keyword evidence="11" id="KW-1185">Reference proteome</keyword>
<evidence type="ECO:0000256" key="5">
    <source>
        <dbReference type="ARBA" id="ARBA00023175"/>
    </source>
</evidence>
<dbReference type="PROSITE" id="PS00411">
    <property type="entry name" value="KINESIN_MOTOR_1"/>
    <property type="match status" value="1"/>
</dbReference>
<evidence type="ECO:0000259" key="10">
    <source>
        <dbReference type="PROSITE" id="PS50067"/>
    </source>
</evidence>
<feature type="coiled-coil region" evidence="8">
    <location>
        <begin position="981"/>
        <end position="1022"/>
    </location>
</feature>
<gene>
    <name evidence="12" type="primary">cenpe</name>
</gene>
<dbReference type="InterPro" id="IPR019821">
    <property type="entry name" value="Kinesin_motor_CS"/>
</dbReference>
<dbReference type="SMART" id="SM00129">
    <property type="entry name" value="KISc"/>
    <property type="match status" value="1"/>
</dbReference>
<evidence type="ECO:0000313" key="12">
    <source>
        <dbReference type="RefSeq" id="XP_045559049.1"/>
    </source>
</evidence>
<evidence type="ECO:0000256" key="8">
    <source>
        <dbReference type="SAM" id="Coils"/>
    </source>
</evidence>
<feature type="coiled-coil region" evidence="8">
    <location>
        <begin position="540"/>
        <end position="661"/>
    </location>
</feature>
<dbReference type="InterPro" id="IPR027640">
    <property type="entry name" value="Kinesin-like_fam"/>
</dbReference>
<feature type="region of interest" description="Disordered" evidence="9">
    <location>
        <begin position="1076"/>
        <end position="1098"/>
    </location>
</feature>
<dbReference type="GeneID" id="106579876"/>
<keyword evidence="6" id="KW-0206">Cytoskeleton</keyword>
<evidence type="ECO:0000256" key="1">
    <source>
        <dbReference type="ARBA" id="ARBA00004245"/>
    </source>
</evidence>
<dbReference type="Gene3D" id="3.40.850.10">
    <property type="entry name" value="Kinesin motor domain"/>
    <property type="match status" value="1"/>
</dbReference>
<dbReference type="InterPro" id="IPR036961">
    <property type="entry name" value="Kinesin_motor_dom_sf"/>
</dbReference>
<dbReference type="Proteomes" id="UP001652741">
    <property type="component" value="Chromosome ssa20"/>
</dbReference>
<dbReference type="PANTHER" id="PTHR47968">
    <property type="entry name" value="CENTROMERE PROTEIN E"/>
    <property type="match status" value="1"/>
</dbReference>
<evidence type="ECO:0000256" key="3">
    <source>
        <dbReference type="ARBA" id="ARBA00022840"/>
    </source>
</evidence>
<sequence>MKTKDKTLRTFSNSTFESSQKANVIHRVKGSYFLKLYTMLEESAVKVCVRVRPLIEREETAAESAEPVKLYWKTDKKTIHQVDDGNLTKNFSFDRVFSAEETTLQLYQELAKPLVVSTVEGYNGTIFAYGQTSSGKTFTMMGSSLTPGVIPLAMEDVFQTIKNCPKKEFLLRVSYLEIYNETVTDLLCDSWKRKPLEIREGNNKNVYVADLTEELVTSPEQALAWIRKGEKNRHYGKTKMNQRSSRSHTIFRMILENRDRGDSASGENPDSAIIVSHLNLVDLAGAERASQTGAEGTRFKEGCNINRSLFTLGQVIKKLSDETQKGFTNYRDSKLTRILQNSLGGNAKTVIICTITPVTLEETLSTLQFASAAKNMKNDPHVTEVSDDGALLRRYRNEIVDLKRRLHEVSSVTQTTATEKETLSQILQEKDQLQREQEDRIKNLTKLLVTSSNFVTIKKMPKRRVTWGGKLPSPAFHHAGESDLSFAEPFFKKRKADMSVLTEQNEDGDEFDSTFDMEMNQSNLTVRGFAESEFLSPNQLNKLSEKVSCLELQLENETQQKQEAMEEVETFQRRVAELEKQLEGKSLMPADAQLEKETQQNQEDMEEVETFQRRVAELEKQLEGKSLIPVDAQLEKETQQNQEDMEEVETFEIRVAELEKQLEKSQMPADAQEQMKRGFEETIQLCETLVSEKEMVATERDYLKQELNILMEQTENLKKEKAALLQEMEEKKEMDEFNSLEEESKREYEKELLNDISSLKKAMEASGRKSQELEANLVAMSEELKKKGDWAEELQRSSDVDLVQQVKQLRRSLDDAEGLSRDTKKEWAHLRSENISLKERAVTLTAGYERMEAQVNGLRHQLETEKSSFKKMQVDLQRELQGAFEENTKLTTLLDGKVPKNLIDSIELEKTVADLKKELDKSHEDERTLQAKIEDLSALQDLPDKVNSLMMQVCDLTEELCAVQKERDMLVSAKACSEEEAHQFRELAQSSQEQLVKLQDDLSKAELRENDLTQQCTDITEQLETLHKDLARSSVENSQLLTTVEESSLRLKENEQHRASIEDQLCGMQQVMKELEEKLAESESSKERYDNLSQEHQDQIRQLSEEVIQVQAELKRQQHLNSEQQSCAQQDDQHQLQIQELRAALEAMTEERSQLNSDLQQNMEMAAESQGLLHSIQEELRQQRQVNSDLESQSLQKETLLEQQMRQLSDALESGEAERERLLFQKTDSPQNHAEELEKLLSTVTSLTGERDQLQEILEGIREERNQLKRDLEDNVEMQHLNSAHQPHREHQETDLRLQIQLEAVKELEERLEAVKEERSQLKTDLQDNVEMMIENQEELREAQAKIKSLQGKIQQLQTQNADVETRLNTINAPENTSCLGELQNQIRQLNEELKSVRDERERLLSEKTDGSQNHAEELEKLLSTVTSLTGERDQLQEILEGVREERNQLKRDLEDKVEMLQQLGEELETMTQERCQLKGDLQENLEMAAETQGLLHSIQEELRQQRQVNSDLERQSLQKESLLEQQAKQLNEELESVRAERERLLSEKTDGSQNHAEELEKLLSTVTSLTEERDQLQEILEGIREERNQLKRDLEDNVEMMIENQEELRVALEKIHHQEENMKPMETANLEELQSQLKEELESVRAERERFLSEKTDGSQNHAEELEKLLSTVTSLTGERDQLQEILEGIREERNQLKRDLEDNVEMSIKVQEELKQQQHLNSEQQTEREHQEAQLQQQLQQLGEELETMTQERCQLKGDLQENLEMAAETQGLLRSIQEELRQQRQVNSDLESQSLQKESLLEQQAKQLNEELESVRAERERLLSEKADGSQNHAEELEKLLSTVTSLTEERDQLQEILEGIREERNQLKRNLEDNVQMMQQLEKEGIHMRDERAQIQRDLQENMEMRTLEQQHLNSQQQAESEQQMKQLEEECKGFKEGQFHLKGEADTSHKMLSDANATISILTEQINNLEQSTSCCSTRAGEGLCSRLEASMQKLQVSLVRLQLVIDGASKPGHGPLVGVTQVEEVMILKLLPLLPKPTKKIYSNINRSTVQITNAVWDTKVLLKLCAKDYKTHVEALVQNDLAVFEERRLQDLLLCRAQAPSHSVKVVENDLLGVWDERLSELLDRREGYLQKMNSVLKKLEESLATHPAAVSEELRVRERSNEELNALCMVHSPDSAAVENFLVRELARRSVLAQANTLALQGLRDERCGLLKELGVVRAQADSQLKEERSKTSTLLQILERAPVKTEADLLRDNQQLALQRQQLDGEIKEMQMRVEQLEEDQIKAADSISNHKQATQLLQTELQDACAQVKDREGSIEILKEKLRETEVLAKRRTSPSALELEELKAKLLKMELEMTASSSKHQEELLRMTTVLNHKEDALRTLKETLRRSQQEGEQSFNEGPDLHARLITARGRMVQSNILLEKNKLEEELKRLQSKISELESLVSTQQGEITKWKARAIKLKENKRDVVDKPLSPSTPTKHRLPMNSEQFLNSPKRFLNSPKRLIDSPKKFLDSPKSKFFDVRPGSESMSINCPKQFFDNSNLGTIQDASASVDKKDEWWPLSPKQSDVCKQQ</sequence>
<keyword evidence="5 7" id="KW-0505">Motor protein</keyword>
<dbReference type="PRINTS" id="PR00380">
    <property type="entry name" value="KINESINHEAVY"/>
</dbReference>
<keyword evidence="4 8" id="KW-0175">Coiled coil</keyword>
<evidence type="ECO:0000256" key="9">
    <source>
        <dbReference type="SAM" id="MobiDB-lite"/>
    </source>
</evidence>
<dbReference type="PANTHER" id="PTHR47968:SF75">
    <property type="entry name" value="CENTROMERE-ASSOCIATED PROTEIN E"/>
    <property type="match status" value="1"/>
</dbReference>
<keyword evidence="6" id="KW-0963">Cytoplasm</keyword>
<feature type="coiled-coil region" evidence="8">
    <location>
        <begin position="2262"/>
        <end position="2296"/>
    </location>
</feature>
<comment type="subcellular location">
    <subcellularLocation>
        <location evidence="1">Cytoplasm</location>
        <location evidence="1">Cytoskeleton</location>
    </subcellularLocation>
</comment>
<dbReference type="RefSeq" id="XP_045559049.1">
    <property type="nucleotide sequence ID" value="XM_045703093.1"/>
</dbReference>
<evidence type="ECO:0000256" key="2">
    <source>
        <dbReference type="ARBA" id="ARBA00022741"/>
    </source>
</evidence>
<feature type="coiled-coil region" evidence="8">
    <location>
        <begin position="2350"/>
        <end position="2402"/>
    </location>
</feature>
<organism evidence="11 12">
    <name type="scientific">Salmo salar</name>
    <name type="common">Atlantic salmon</name>
    <dbReference type="NCBI Taxonomy" id="8030"/>
    <lineage>
        <taxon>Eukaryota</taxon>
        <taxon>Metazoa</taxon>
        <taxon>Chordata</taxon>
        <taxon>Craniata</taxon>
        <taxon>Vertebrata</taxon>
        <taxon>Euteleostomi</taxon>
        <taxon>Actinopterygii</taxon>
        <taxon>Neopterygii</taxon>
        <taxon>Teleostei</taxon>
        <taxon>Protacanthopterygii</taxon>
        <taxon>Salmoniformes</taxon>
        <taxon>Salmonidae</taxon>
        <taxon>Salmoninae</taxon>
        <taxon>Salmo</taxon>
    </lineage>
</organism>
<feature type="coiled-coil region" evidence="8">
    <location>
        <begin position="392"/>
        <end position="447"/>
    </location>
</feature>
<feature type="coiled-coil region" evidence="8">
    <location>
        <begin position="700"/>
        <end position="868"/>
    </location>
</feature>
<reference evidence="12" key="1">
    <citation type="submission" date="2025-08" db="UniProtKB">
        <authorList>
            <consortium name="RefSeq"/>
        </authorList>
    </citation>
    <scope>IDENTIFICATION</scope>
</reference>
<feature type="coiled-coil region" evidence="8">
    <location>
        <begin position="2426"/>
        <end position="2460"/>
    </location>
</feature>